<accession>A0A653B7S5</accession>
<name>A0A653B7S5_ECTOL</name>
<evidence type="ECO:0000313" key="1">
    <source>
        <dbReference type="EMBL" id="VDN64706.1"/>
    </source>
</evidence>
<proteinExistence type="predicted"/>
<dbReference type="EMBL" id="LR130779">
    <property type="protein sequence ID" value="VDN64706.1"/>
    <property type="molecule type" value="Genomic_DNA"/>
</dbReference>
<reference evidence="1" key="1">
    <citation type="submission" date="2018-11" db="EMBL/GenBank/DDBJ databases">
        <authorList>
            <consortium name="Genoscope - CEA"/>
            <person name="William W."/>
        </authorList>
    </citation>
    <scope>NUCLEOTIDE SEQUENCE [LARGE SCALE GENOMIC DNA]</scope>
    <source>
        <strain evidence="1">T9AD</strain>
    </source>
</reference>
<sequence>MAFSLGHLLLINADVFVLLSDVLQGRQRAGGAHPCSSLARNHTAGPHPSSVMVQAYGDGPCGLFQATQECPVARRIR</sequence>
<organism evidence="1">
    <name type="scientific">Ectopseudomonas oleovorans</name>
    <name type="common">Pseudomonas oleovorans</name>
    <dbReference type="NCBI Taxonomy" id="301"/>
    <lineage>
        <taxon>Bacteria</taxon>
        <taxon>Pseudomonadati</taxon>
        <taxon>Pseudomonadota</taxon>
        <taxon>Gammaproteobacteria</taxon>
        <taxon>Pseudomonadales</taxon>
        <taxon>Pseudomonadaceae</taxon>
        <taxon>Ectopseudomonas</taxon>
    </lineage>
</organism>
<dbReference type="AlphaFoldDB" id="A0A653B7S5"/>
<protein>
    <submittedName>
        <fullName evidence="1">Uncharacterized protein</fullName>
    </submittedName>
</protein>
<gene>
    <name evidence="1" type="ORF">POT9AD_3731</name>
</gene>